<evidence type="ECO:0000313" key="3">
    <source>
        <dbReference type="Proteomes" id="UP000663444"/>
    </source>
</evidence>
<dbReference type="Proteomes" id="UP000663444">
    <property type="component" value="Chromosome"/>
</dbReference>
<evidence type="ECO:0000313" key="2">
    <source>
        <dbReference type="EMBL" id="QRJ62510.1"/>
    </source>
</evidence>
<proteinExistence type="predicted"/>
<keyword evidence="3" id="KW-1185">Reference proteome</keyword>
<dbReference type="PIRSF" id="PIRSF016789">
    <property type="entry name" value="DUF454"/>
    <property type="match status" value="1"/>
</dbReference>
<organism evidence="2 3">
    <name type="scientific">Azospira restricta</name>
    <dbReference type="NCBI Taxonomy" id="404405"/>
    <lineage>
        <taxon>Bacteria</taxon>
        <taxon>Pseudomonadati</taxon>
        <taxon>Pseudomonadota</taxon>
        <taxon>Betaproteobacteria</taxon>
        <taxon>Rhodocyclales</taxon>
        <taxon>Rhodocyclaceae</taxon>
        <taxon>Azospira</taxon>
    </lineage>
</organism>
<protein>
    <submittedName>
        <fullName evidence="2">YbaN family protein</fullName>
    </submittedName>
</protein>
<dbReference type="AlphaFoldDB" id="A0A974PX00"/>
<reference evidence="2" key="1">
    <citation type="submission" date="2020-11" db="EMBL/GenBank/DDBJ databases">
        <title>Azospira restricta DSM 18626 genome sequence.</title>
        <authorList>
            <person name="Moe W.M."/>
        </authorList>
    </citation>
    <scope>NUCLEOTIDE SEQUENCE</scope>
    <source>
        <strain evidence="2">DSM 18626</strain>
    </source>
</reference>
<dbReference type="PANTHER" id="PTHR35813">
    <property type="entry name" value="INNER MEMBRANE PROTEIN YBAN"/>
    <property type="match status" value="1"/>
</dbReference>
<dbReference type="KEGG" id="ares:IWH25_12040"/>
<dbReference type="RefSeq" id="WP_203386042.1">
    <property type="nucleotide sequence ID" value="NZ_CP064781.1"/>
</dbReference>
<dbReference type="PANTHER" id="PTHR35813:SF1">
    <property type="entry name" value="INNER MEMBRANE PROTEIN YBAN"/>
    <property type="match status" value="1"/>
</dbReference>
<dbReference type="EMBL" id="CP064781">
    <property type="protein sequence ID" value="QRJ62510.1"/>
    <property type="molecule type" value="Genomic_DNA"/>
</dbReference>
<keyword evidence="1" id="KW-0472">Membrane</keyword>
<accession>A0A974PX00</accession>
<keyword evidence="1" id="KW-1133">Transmembrane helix</keyword>
<feature type="transmembrane region" description="Helical" evidence="1">
    <location>
        <begin position="14"/>
        <end position="36"/>
    </location>
</feature>
<dbReference type="InterPro" id="IPR007401">
    <property type="entry name" value="DUF454"/>
</dbReference>
<sequence>MPASRLHASPLVRWLLWITGSIALLLGILGVFLPVLPTTPFILLAAACYAKASERFHQRLLAHRSFGPVIRDWEECRSLSLKTKKVAISMMTLSISVSIWAVREYLWLQLMLAGIAVSVGTWLWRLPSRDAVTLEET</sequence>
<keyword evidence="1" id="KW-0812">Transmembrane</keyword>
<evidence type="ECO:0000256" key="1">
    <source>
        <dbReference type="SAM" id="Phobius"/>
    </source>
</evidence>
<gene>
    <name evidence="2" type="ORF">IWH25_12040</name>
</gene>
<dbReference type="GO" id="GO:0005886">
    <property type="term" value="C:plasma membrane"/>
    <property type="evidence" value="ECO:0007669"/>
    <property type="project" value="TreeGrafter"/>
</dbReference>
<dbReference type="Pfam" id="PF04304">
    <property type="entry name" value="DUF454"/>
    <property type="match status" value="1"/>
</dbReference>
<feature type="transmembrane region" description="Helical" evidence="1">
    <location>
        <begin position="108"/>
        <end position="124"/>
    </location>
</feature>
<name>A0A974PX00_9RHOO</name>